<feature type="transmembrane region" description="Helical" evidence="13">
    <location>
        <begin position="278"/>
        <end position="300"/>
    </location>
</feature>
<dbReference type="InterPro" id="IPR007960">
    <property type="entry name" value="TAS2R"/>
</dbReference>
<reference evidence="15" key="1">
    <citation type="submission" date="2022-02" db="EMBL/GenBank/DDBJ databases">
        <title>Atlantic sturgeon de novo genome assembly.</title>
        <authorList>
            <person name="Stock M."/>
            <person name="Klopp C."/>
            <person name="Guiguen Y."/>
            <person name="Cabau C."/>
            <person name="Parinello H."/>
            <person name="Santidrian Yebra-Pimentel E."/>
            <person name="Kuhl H."/>
            <person name="Dirks R.P."/>
            <person name="Guessner J."/>
            <person name="Wuertz S."/>
            <person name="Du K."/>
            <person name="Schartl M."/>
        </authorList>
    </citation>
    <scope>NUCLEOTIDE SEQUENCE</scope>
    <source>
        <strain evidence="15">STURGEONOMICS-FGT-2020</strain>
        <tissue evidence="15">Whole blood</tissue>
    </source>
</reference>
<dbReference type="Proteomes" id="UP001230051">
    <property type="component" value="Unassembled WGS sequence"/>
</dbReference>
<keyword evidence="3 12" id="KW-0919">Taste</keyword>
<evidence type="ECO:0000256" key="5">
    <source>
        <dbReference type="ARBA" id="ARBA00022692"/>
    </source>
</evidence>
<feature type="transmembrane region" description="Helical" evidence="13">
    <location>
        <begin position="50"/>
        <end position="72"/>
    </location>
</feature>
<keyword evidence="9 12" id="KW-0675">Receptor</keyword>
<dbReference type="PROSITE" id="PS50262">
    <property type="entry name" value="G_PROTEIN_RECEP_F1_2"/>
    <property type="match status" value="1"/>
</dbReference>
<evidence type="ECO:0000256" key="8">
    <source>
        <dbReference type="ARBA" id="ARBA00023136"/>
    </source>
</evidence>
<evidence type="ECO:0000256" key="1">
    <source>
        <dbReference type="ARBA" id="ARBA00004141"/>
    </source>
</evidence>
<evidence type="ECO:0000259" key="14">
    <source>
        <dbReference type="PROSITE" id="PS50262"/>
    </source>
</evidence>
<feature type="transmembrane region" description="Helical" evidence="13">
    <location>
        <begin position="189"/>
        <end position="214"/>
    </location>
</feature>
<dbReference type="GO" id="GO:0016020">
    <property type="term" value="C:membrane"/>
    <property type="evidence" value="ECO:0007669"/>
    <property type="project" value="UniProtKB-SubCell"/>
</dbReference>
<evidence type="ECO:0000256" key="3">
    <source>
        <dbReference type="ARBA" id="ARBA00022480"/>
    </source>
</evidence>
<dbReference type="EMBL" id="JAGXEW010000001">
    <property type="protein sequence ID" value="KAK1175514.1"/>
    <property type="molecule type" value="Genomic_DNA"/>
</dbReference>
<comment type="caution">
    <text evidence="15">The sequence shown here is derived from an EMBL/GenBank/DDBJ whole genome shotgun (WGS) entry which is preliminary data.</text>
</comment>
<keyword evidence="10 12" id="KW-0807">Transducer</keyword>
<dbReference type="GO" id="GO:0004930">
    <property type="term" value="F:G protein-coupled receptor activity"/>
    <property type="evidence" value="ECO:0007669"/>
    <property type="project" value="UniProtKB-KW"/>
</dbReference>
<feature type="transmembrane region" description="Helical" evidence="13">
    <location>
        <begin position="109"/>
        <end position="126"/>
    </location>
</feature>
<sequence length="326" mass="36016">MTAVVLGKLVGDGLLACLGVAGNAFILSSNAWHFWSGAREKPGPFLAGEMTVSCVAVANLLMDLTGFLWFVIKVFHLECLIGNAAHMCVNYTLIVTGACSFWFTNYLCVFYMVNIISVPNAFFIRVKRNISVLTYTFLVITFAFNCVLSIPFILSSQFRQTNISEANGNLSESACNIYMTNYIPFGIQILSGVLLLYLPAGTMVYACVRIVVYLRHHIEKMERSNSENTLSSCSSSPALQAQIRISRMITCLVIVYMFCDTVLFLVLLNRLFHENTDLIQTFAAFAISAFTGGTASILIFGNSNLRKNLMSVCCPASEPTHVDNKQ</sequence>
<dbReference type="InterPro" id="IPR017452">
    <property type="entry name" value="GPCR_Rhodpsn_7TM"/>
</dbReference>
<keyword evidence="6 13" id="KW-1133">Transmembrane helix</keyword>
<evidence type="ECO:0000256" key="6">
    <source>
        <dbReference type="ARBA" id="ARBA00022989"/>
    </source>
</evidence>
<evidence type="ECO:0000256" key="2">
    <source>
        <dbReference type="ARBA" id="ARBA00007376"/>
    </source>
</evidence>
<proteinExistence type="inferred from homology"/>
<organism evidence="15 16">
    <name type="scientific">Acipenser oxyrinchus oxyrinchus</name>
    <dbReference type="NCBI Taxonomy" id="40147"/>
    <lineage>
        <taxon>Eukaryota</taxon>
        <taxon>Metazoa</taxon>
        <taxon>Chordata</taxon>
        <taxon>Craniata</taxon>
        <taxon>Vertebrata</taxon>
        <taxon>Euteleostomi</taxon>
        <taxon>Actinopterygii</taxon>
        <taxon>Chondrostei</taxon>
        <taxon>Acipenseriformes</taxon>
        <taxon>Acipenseridae</taxon>
        <taxon>Acipenser</taxon>
    </lineage>
</organism>
<feature type="domain" description="G-protein coupled receptors family 1 profile" evidence="14">
    <location>
        <begin position="22"/>
        <end position="300"/>
    </location>
</feature>
<dbReference type="Pfam" id="PF05296">
    <property type="entry name" value="TAS2R"/>
    <property type="match status" value="1"/>
</dbReference>
<dbReference type="PANTHER" id="PTHR11394:SF47">
    <property type="entry name" value="TASTE RECEPTOR TYPE 2 MEMBER 40"/>
    <property type="match status" value="1"/>
</dbReference>
<keyword evidence="16" id="KW-1185">Reference proteome</keyword>
<dbReference type="SUPFAM" id="SSF81321">
    <property type="entry name" value="Family A G protein-coupled receptor-like"/>
    <property type="match status" value="1"/>
</dbReference>
<gene>
    <name evidence="15" type="ORF">AOXY_G178</name>
</gene>
<keyword evidence="5 12" id="KW-0812">Transmembrane</keyword>
<evidence type="ECO:0000256" key="10">
    <source>
        <dbReference type="ARBA" id="ARBA00023224"/>
    </source>
</evidence>
<protein>
    <recommendedName>
        <fullName evidence="12">Taste receptor type 2</fullName>
    </recommendedName>
</protein>
<evidence type="ECO:0000256" key="13">
    <source>
        <dbReference type="SAM" id="Phobius"/>
    </source>
</evidence>
<evidence type="ECO:0000313" key="16">
    <source>
        <dbReference type="Proteomes" id="UP001230051"/>
    </source>
</evidence>
<feature type="transmembrane region" description="Helical" evidence="13">
    <location>
        <begin position="249"/>
        <end position="272"/>
    </location>
</feature>
<feature type="transmembrane region" description="Helical" evidence="13">
    <location>
        <begin position="12"/>
        <end position="35"/>
    </location>
</feature>
<feature type="transmembrane region" description="Helical" evidence="13">
    <location>
        <begin position="84"/>
        <end position="103"/>
    </location>
</feature>
<evidence type="ECO:0000256" key="4">
    <source>
        <dbReference type="ARBA" id="ARBA00022606"/>
    </source>
</evidence>
<keyword evidence="4 12" id="KW-0716">Sensory transduction</keyword>
<evidence type="ECO:0000256" key="9">
    <source>
        <dbReference type="ARBA" id="ARBA00023170"/>
    </source>
</evidence>
<comment type="similarity">
    <text evidence="2 11">Belongs to the G-protein coupled receptor T2R family.</text>
</comment>
<evidence type="ECO:0000313" key="15">
    <source>
        <dbReference type="EMBL" id="KAK1175514.1"/>
    </source>
</evidence>
<name>A0AAD8LVE4_ACIOX</name>
<keyword evidence="7 12" id="KW-0297">G-protein coupled receptor</keyword>
<dbReference type="GO" id="GO:0033038">
    <property type="term" value="F:bitter taste receptor activity"/>
    <property type="evidence" value="ECO:0007669"/>
    <property type="project" value="InterPro"/>
</dbReference>
<comment type="subcellular location">
    <subcellularLocation>
        <location evidence="1 12">Membrane</location>
        <topology evidence="1 12">Multi-pass membrane protein</topology>
    </subcellularLocation>
</comment>
<dbReference type="AlphaFoldDB" id="A0AAD8LVE4"/>
<evidence type="ECO:0000256" key="7">
    <source>
        <dbReference type="ARBA" id="ARBA00023040"/>
    </source>
</evidence>
<keyword evidence="8 12" id="KW-0472">Membrane</keyword>
<accession>A0AAD8LVE4</accession>
<evidence type="ECO:0000256" key="12">
    <source>
        <dbReference type="RuleBase" id="RU004424"/>
    </source>
</evidence>
<dbReference type="PANTHER" id="PTHR11394">
    <property type="entry name" value="TASTE RECEPTOR TYPE 2"/>
    <property type="match status" value="1"/>
</dbReference>
<evidence type="ECO:0000256" key="11">
    <source>
        <dbReference type="RuleBase" id="RU004423"/>
    </source>
</evidence>
<feature type="transmembrane region" description="Helical" evidence="13">
    <location>
        <begin position="133"/>
        <end position="154"/>
    </location>
</feature>
<dbReference type="Gene3D" id="1.20.1070.10">
    <property type="entry name" value="Rhodopsin 7-helix transmembrane proteins"/>
    <property type="match status" value="1"/>
</dbReference>